<feature type="region of interest" description="Disordered" evidence="1">
    <location>
        <begin position="98"/>
        <end position="123"/>
    </location>
</feature>
<dbReference type="Proteomes" id="UP001049518">
    <property type="component" value="Chromosome"/>
</dbReference>
<protein>
    <submittedName>
        <fullName evidence="2">Uncharacterized protein</fullName>
    </submittedName>
</protein>
<dbReference type="EMBL" id="CP059572">
    <property type="protein sequence ID" value="QXJ23959.1"/>
    <property type="molecule type" value="Genomic_DNA"/>
</dbReference>
<proteinExistence type="predicted"/>
<feature type="compositionally biased region" description="Basic and acidic residues" evidence="1">
    <location>
        <begin position="98"/>
        <end position="110"/>
    </location>
</feature>
<evidence type="ECO:0000256" key="1">
    <source>
        <dbReference type="SAM" id="MobiDB-lite"/>
    </source>
</evidence>
<reference evidence="2" key="1">
    <citation type="submission" date="2020-07" db="EMBL/GenBank/DDBJ databases">
        <authorList>
            <person name="Tarantini F.S."/>
            <person name="Hong K.W."/>
            <person name="Chan K.G."/>
        </authorList>
    </citation>
    <scope>NUCLEOTIDE SEQUENCE</scope>
    <source>
        <strain evidence="2">32-07</strain>
    </source>
</reference>
<evidence type="ECO:0000313" key="2">
    <source>
        <dbReference type="EMBL" id="QXJ23959.1"/>
    </source>
</evidence>
<accession>A0ABX8R0J3</accession>
<organism evidence="2 3">
    <name type="scientific">Actinomadura graeca</name>
    <dbReference type="NCBI Taxonomy" id="2750812"/>
    <lineage>
        <taxon>Bacteria</taxon>
        <taxon>Bacillati</taxon>
        <taxon>Actinomycetota</taxon>
        <taxon>Actinomycetes</taxon>
        <taxon>Streptosporangiales</taxon>
        <taxon>Thermomonosporaceae</taxon>
        <taxon>Actinomadura</taxon>
    </lineage>
</organism>
<evidence type="ECO:0000313" key="3">
    <source>
        <dbReference type="Proteomes" id="UP001049518"/>
    </source>
</evidence>
<sequence length="123" mass="13330">MAPPHPKSLPSTGGKEIGVHHDTLKDIADKLEKDLRALKGLRYDDKLEDDSPSEGSLGNYTAGRGLYGTVSAAKMQIGNTYSQFITAYENVIQAIRNSEKTHRDADDKSKHGVQNAGSPGNYT</sequence>
<gene>
    <name evidence="2" type="ORF">AGRA3207_005193</name>
</gene>
<name>A0ABX8R0J3_9ACTN</name>
<keyword evidence="3" id="KW-1185">Reference proteome</keyword>
<feature type="region of interest" description="Disordered" evidence="1">
    <location>
        <begin position="42"/>
        <end position="62"/>
    </location>
</feature>
<dbReference type="RefSeq" id="WP_231329646.1">
    <property type="nucleotide sequence ID" value="NZ_CP059572.1"/>
</dbReference>